<feature type="chain" id="PRO_5042816998" description="Sulfatase N-terminal domain-containing protein" evidence="9">
    <location>
        <begin position="19"/>
        <end position="640"/>
    </location>
</feature>
<dbReference type="Pfam" id="PF00884">
    <property type="entry name" value="Sulfatase"/>
    <property type="match status" value="1"/>
</dbReference>
<dbReference type="PROSITE" id="PS00523">
    <property type="entry name" value="SULFATASE_1"/>
    <property type="match status" value="1"/>
</dbReference>
<feature type="domain" description="Sulfatase N-terminal" evidence="10">
    <location>
        <begin position="23"/>
        <end position="347"/>
    </location>
</feature>
<dbReference type="PROSITE" id="PS00149">
    <property type="entry name" value="SULFATASE_2"/>
    <property type="match status" value="1"/>
</dbReference>
<protein>
    <recommendedName>
        <fullName evidence="10">Sulfatase N-terminal domain-containing protein</fullName>
    </recommendedName>
</protein>
<evidence type="ECO:0000256" key="1">
    <source>
        <dbReference type="ARBA" id="ARBA00001913"/>
    </source>
</evidence>
<dbReference type="Gene3D" id="3.30.1120.10">
    <property type="match status" value="1"/>
</dbReference>
<comment type="caution">
    <text evidence="11">The sequence shown here is derived from an EMBL/GenBank/DDBJ whole genome shotgun (WGS) entry which is preliminary data.</text>
</comment>
<evidence type="ECO:0000256" key="8">
    <source>
        <dbReference type="SAM" id="Phobius"/>
    </source>
</evidence>
<evidence type="ECO:0000256" key="5">
    <source>
        <dbReference type="ARBA" id="ARBA00022837"/>
    </source>
</evidence>
<dbReference type="InterPro" id="IPR024607">
    <property type="entry name" value="Sulfatase_CS"/>
</dbReference>
<dbReference type="Gene3D" id="3.40.720.10">
    <property type="entry name" value="Alkaline Phosphatase, subunit A"/>
    <property type="match status" value="1"/>
</dbReference>
<evidence type="ECO:0000256" key="4">
    <source>
        <dbReference type="ARBA" id="ARBA00022801"/>
    </source>
</evidence>
<comment type="similarity">
    <text evidence="2">Belongs to the sulfatase family.</text>
</comment>
<dbReference type="SUPFAM" id="SSF53649">
    <property type="entry name" value="Alkaline phosphatase-like"/>
    <property type="match status" value="1"/>
</dbReference>
<dbReference type="AlphaFoldDB" id="A0AAN7ZLN1"/>
<dbReference type="PANTHER" id="PTHR10342">
    <property type="entry name" value="ARYLSULFATASE"/>
    <property type="match status" value="1"/>
</dbReference>
<keyword evidence="5" id="KW-0106">Calcium</keyword>
<sequence>MLHVRIVFVITSFSLVFASTSKPNIIVIIADDLGWNDVSFHGSNQIPTPNIDALAYNGVVLNNHYVQPLCTPSRAAFLTGKYPIHTGMQHLVILESEPWGLGLEEKILPQRLKENGYVTHAIGKWHLGFFKKEYTPTFRGFDSHYGYWQGFQDYYTHMAHATLTEEIGYDFRRNMETDWSAIGKYSTNLFTEEAVNIIHSHNTSKPMFMYLAHLAVHSGNADNLVQAPDEEIAKFSNIDDPQRRVYAGMISMLDKSVGKVITALRQKGMLENSIIIFFSDNGAVSQGRHHPNFGSNYPLRGLKNSPWEGATRCVAAVWSPLIKKPQRIANHVMHITDWLPTIYSAIGLNLTQLHQIDGYDMWKTISEEAESPRTELLYNIDSESNYAAIRRGDWKYIDGTTPAKEDFWYGSSGKEKEYHYDETLILNSETATAIAGVITAMQIKEKGLLKKSTYNESDFTKQLLKLDSILSLRKLATVTCPELSTEDLLDSTKCKPLESPCLFNLKDDPCEMVNLAKVRPMVLMNLEEILIRMKKTMVNPRNTPPDLNANPLHWNDTWIPWQDPGEVQKFKLSVQKPWSPVAIVLIACACAAFLLTLIGIIIHSVRKSRGLGNKSRSENEPEAFSSKSMREVEDQQSDED</sequence>
<evidence type="ECO:0000259" key="10">
    <source>
        <dbReference type="Pfam" id="PF00884"/>
    </source>
</evidence>
<comment type="cofactor">
    <cofactor evidence="1">
        <name>Ca(2+)</name>
        <dbReference type="ChEBI" id="CHEBI:29108"/>
    </cofactor>
</comment>
<dbReference type="EMBL" id="JAVRBK010000005">
    <property type="protein sequence ID" value="KAK5643823.1"/>
    <property type="molecule type" value="Genomic_DNA"/>
</dbReference>
<dbReference type="GO" id="GO:0008484">
    <property type="term" value="F:sulfuric ester hydrolase activity"/>
    <property type="evidence" value="ECO:0007669"/>
    <property type="project" value="InterPro"/>
</dbReference>
<evidence type="ECO:0000256" key="6">
    <source>
        <dbReference type="ARBA" id="ARBA00023180"/>
    </source>
</evidence>
<keyword evidence="12" id="KW-1185">Reference proteome</keyword>
<accession>A0AAN7ZLN1</accession>
<reference evidence="11 12" key="1">
    <citation type="journal article" date="2024" name="Insects">
        <title>An Improved Chromosome-Level Genome Assembly of the Firefly Pyrocoelia pectoralis.</title>
        <authorList>
            <person name="Fu X."/>
            <person name="Meyer-Rochow V.B."/>
            <person name="Ballantyne L."/>
            <person name="Zhu X."/>
        </authorList>
    </citation>
    <scope>NUCLEOTIDE SEQUENCE [LARGE SCALE GENOMIC DNA]</scope>
    <source>
        <strain evidence="11">XCY_ONT2</strain>
    </source>
</reference>
<keyword evidence="8" id="KW-0812">Transmembrane</keyword>
<keyword evidence="9" id="KW-0732">Signal</keyword>
<feature type="signal peptide" evidence="9">
    <location>
        <begin position="1"/>
        <end position="18"/>
    </location>
</feature>
<keyword evidence="8" id="KW-1133">Transmembrane helix</keyword>
<dbReference type="Proteomes" id="UP001329430">
    <property type="component" value="Chromosome 5"/>
</dbReference>
<feature type="transmembrane region" description="Helical" evidence="8">
    <location>
        <begin position="578"/>
        <end position="602"/>
    </location>
</feature>
<name>A0AAN7ZLN1_9COLE</name>
<evidence type="ECO:0000256" key="2">
    <source>
        <dbReference type="ARBA" id="ARBA00008779"/>
    </source>
</evidence>
<dbReference type="CDD" id="cd16029">
    <property type="entry name" value="4-S"/>
    <property type="match status" value="1"/>
</dbReference>
<keyword evidence="8" id="KW-0472">Membrane</keyword>
<dbReference type="InterPro" id="IPR047115">
    <property type="entry name" value="ARSB"/>
</dbReference>
<dbReference type="GO" id="GO:0046872">
    <property type="term" value="F:metal ion binding"/>
    <property type="evidence" value="ECO:0007669"/>
    <property type="project" value="UniProtKB-KW"/>
</dbReference>
<dbReference type="InterPro" id="IPR017850">
    <property type="entry name" value="Alkaline_phosphatase_core_sf"/>
</dbReference>
<feature type="region of interest" description="Disordered" evidence="7">
    <location>
        <begin position="611"/>
        <end position="640"/>
    </location>
</feature>
<keyword evidence="3" id="KW-0479">Metal-binding</keyword>
<keyword evidence="4" id="KW-0378">Hydrolase</keyword>
<dbReference type="PANTHER" id="PTHR10342:SF264">
    <property type="entry name" value="MIP05773P-RELATED"/>
    <property type="match status" value="1"/>
</dbReference>
<gene>
    <name evidence="11" type="ORF">RI129_007668</name>
</gene>
<proteinExistence type="inferred from homology"/>
<evidence type="ECO:0000256" key="9">
    <source>
        <dbReference type="SAM" id="SignalP"/>
    </source>
</evidence>
<evidence type="ECO:0000256" key="3">
    <source>
        <dbReference type="ARBA" id="ARBA00022723"/>
    </source>
</evidence>
<dbReference type="InterPro" id="IPR000917">
    <property type="entry name" value="Sulfatase_N"/>
</dbReference>
<organism evidence="11 12">
    <name type="scientific">Pyrocoelia pectoralis</name>
    <dbReference type="NCBI Taxonomy" id="417401"/>
    <lineage>
        <taxon>Eukaryota</taxon>
        <taxon>Metazoa</taxon>
        <taxon>Ecdysozoa</taxon>
        <taxon>Arthropoda</taxon>
        <taxon>Hexapoda</taxon>
        <taxon>Insecta</taxon>
        <taxon>Pterygota</taxon>
        <taxon>Neoptera</taxon>
        <taxon>Endopterygota</taxon>
        <taxon>Coleoptera</taxon>
        <taxon>Polyphaga</taxon>
        <taxon>Elateriformia</taxon>
        <taxon>Elateroidea</taxon>
        <taxon>Lampyridae</taxon>
        <taxon>Lampyrinae</taxon>
        <taxon>Pyrocoelia</taxon>
    </lineage>
</organism>
<evidence type="ECO:0000256" key="7">
    <source>
        <dbReference type="SAM" id="MobiDB-lite"/>
    </source>
</evidence>
<evidence type="ECO:0000313" key="11">
    <source>
        <dbReference type="EMBL" id="KAK5643823.1"/>
    </source>
</evidence>
<evidence type="ECO:0000313" key="12">
    <source>
        <dbReference type="Proteomes" id="UP001329430"/>
    </source>
</evidence>
<keyword evidence="6" id="KW-0325">Glycoprotein</keyword>